<evidence type="ECO:0000313" key="3">
    <source>
        <dbReference type="Proteomes" id="UP001165653"/>
    </source>
</evidence>
<proteinExistence type="predicted"/>
<keyword evidence="1" id="KW-0732">Signal</keyword>
<feature type="signal peptide" evidence="1">
    <location>
        <begin position="1"/>
        <end position="16"/>
    </location>
</feature>
<keyword evidence="3" id="KW-1185">Reference proteome</keyword>
<protein>
    <submittedName>
        <fullName evidence="2">Uncharacterized protein</fullName>
    </submittedName>
</protein>
<dbReference type="RefSeq" id="WP_264514000.1">
    <property type="nucleotide sequence ID" value="NZ_JAPDDR010000006.1"/>
</dbReference>
<dbReference type="EMBL" id="JAPDDR010000006">
    <property type="protein sequence ID" value="MCW1914470.1"/>
    <property type="molecule type" value="Genomic_DNA"/>
</dbReference>
<accession>A0ABT3G3P6</accession>
<gene>
    <name evidence="2" type="ORF">OJ996_12855</name>
</gene>
<evidence type="ECO:0000256" key="1">
    <source>
        <dbReference type="SAM" id="SignalP"/>
    </source>
</evidence>
<dbReference type="Proteomes" id="UP001165653">
    <property type="component" value="Unassembled WGS sequence"/>
</dbReference>
<sequence length="421" mass="46389">MKTFTALLLLAAQASAYTLHEWGTFTTVSGSDGVLLTGLEREESPLPHFAHSHLGLANGNVSMENGFGKGMNRPVAGVTVKMETPVIYFHSDKAFDATVKVGFAGGTISQWYPQRSGGEVLPVPPPTTEELTYEQRQERMRIDFSKGWKGSIEWKARVLSPAESRAAILFKPGETQHWTQPRVPEANVVQVGKEKEGFLFYRGIGNFDPGLKLTVGGDDTLKLSNQTGSAIPFLFVYEKQLGSYTRWKTLKSGLKADETGEVQLEDFTVRHSNPEQPDAAELFGHGEFNEEVYRDMVAGLTATGLLESEAKAMVETWWTSYFGANGLRVFWVVPEAKTAAILPLEVSPAPDKQVRVIVGRSEVLRPAKEQEYLAMSRSTEEQKKLTWQHVTATDRFGMAYQKRVAALAGAEAPKATAAATR</sequence>
<feature type="chain" id="PRO_5045839596" evidence="1">
    <location>
        <begin position="17"/>
        <end position="421"/>
    </location>
</feature>
<comment type="caution">
    <text evidence="2">The sequence shown here is derived from an EMBL/GenBank/DDBJ whole genome shotgun (WGS) entry which is preliminary data.</text>
</comment>
<reference evidence="2" key="1">
    <citation type="submission" date="2022-10" db="EMBL/GenBank/DDBJ databases">
        <title>Luteolibacter sp. GHJ8, whole genome shotgun sequencing project.</title>
        <authorList>
            <person name="Zhao G."/>
            <person name="Shen L."/>
        </authorList>
    </citation>
    <scope>NUCLEOTIDE SEQUENCE</scope>
    <source>
        <strain evidence="2">GHJ8</strain>
    </source>
</reference>
<organism evidence="2 3">
    <name type="scientific">Luteolibacter rhizosphaerae</name>
    <dbReference type="NCBI Taxonomy" id="2989719"/>
    <lineage>
        <taxon>Bacteria</taxon>
        <taxon>Pseudomonadati</taxon>
        <taxon>Verrucomicrobiota</taxon>
        <taxon>Verrucomicrobiia</taxon>
        <taxon>Verrucomicrobiales</taxon>
        <taxon>Verrucomicrobiaceae</taxon>
        <taxon>Luteolibacter</taxon>
    </lineage>
</organism>
<name>A0ABT3G3P6_9BACT</name>
<evidence type="ECO:0000313" key="2">
    <source>
        <dbReference type="EMBL" id="MCW1914470.1"/>
    </source>
</evidence>